<comment type="function">
    <text evidence="12">An RNase that has 5'-3' exonuclease and possibly endonuclease activity. Involved in maturation of rRNA and in some organisms also mRNA maturation and/or decay.</text>
</comment>
<keyword evidence="7 12" id="KW-0255">Endonuclease</keyword>
<dbReference type="PATRIC" id="fig|216463.3.peg.1284"/>
<evidence type="ECO:0000256" key="12">
    <source>
        <dbReference type="HAMAP-Rule" id="MF_01491"/>
    </source>
</evidence>
<evidence type="ECO:0000313" key="15">
    <source>
        <dbReference type="EMBL" id="KJW12241.1"/>
    </source>
</evidence>
<dbReference type="GO" id="GO:0008270">
    <property type="term" value="F:zinc ion binding"/>
    <property type="evidence" value="ECO:0007669"/>
    <property type="project" value="InterPro"/>
</dbReference>
<protein>
    <recommendedName>
        <fullName evidence="12">Ribonuclease J</fullName>
        <shortName evidence="12">RNase J</shortName>
        <ecNumber evidence="12">3.1.-.-</ecNumber>
    </recommendedName>
</protein>
<keyword evidence="4 12" id="KW-0698">rRNA processing</keyword>
<dbReference type="RefSeq" id="WP_045807964.1">
    <property type="nucleotide sequence ID" value="NZ_JZCR01000021.1"/>
</dbReference>
<keyword evidence="5 12" id="KW-0540">Nuclease</keyword>
<comment type="subunit">
    <text evidence="12">Homodimer, may be a subunit of the RNA degradosome.</text>
</comment>
<proteinExistence type="inferred from homology"/>
<evidence type="ECO:0000256" key="11">
    <source>
        <dbReference type="ARBA" id="ARBA00022884"/>
    </source>
</evidence>
<dbReference type="Gene3D" id="3.10.20.580">
    <property type="match status" value="1"/>
</dbReference>
<dbReference type="GO" id="GO:0006364">
    <property type="term" value="P:rRNA processing"/>
    <property type="evidence" value="ECO:0007669"/>
    <property type="project" value="UniProtKB-UniRule"/>
</dbReference>
<keyword evidence="11 12" id="KW-0694">RNA-binding</keyword>
<dbReference type="Gene3D" id="3.60.15.10">
    <property type="entry name" value="Ribonuclease Z/Hydroxyacylglutathione hydrolase-like"/>
    <property type="match status" value="1"/>
</dbReference>
<dbReference type="HAMAP" id="MF_01491">
    <property type="entry name" value="RNase_J_bact"/>
    <property type="match status" value="1"/>
</dbReference>
<dbReference type="PANTHER" id="PTHR43694:SF4">
    <property type="entry name" value="RIBONUCLEASE J 2"/>
    <property type="match status" value="1"/>
</dbReference>
<dbReference type="Pfam" id="PF22505">
    <property type="entry name" value="RNase_J_b_CASP"/>
    <property type="match status" value="1"/>
</dbReference>
<accession>A0A0F3RQG4</accession>
<dbReference type="InterPro" id="IPR011108">
    <property type="entry name" value="RMMBL"/>
</dbReference>
<dbReference type="OrthoDB" id="9758375at2"/>
<dbReference type="FunFam" id="3.10.20.580:FF:000001">
    <property type="entry name" value="Ribonuclease J"/>
    <property type="match status" value="1"/>
</dbReference>
<dbReference type="Pfam" id="PF17770">
    <property type="entry name" value="RNase_J_C"/>
    <property type="match status" value="1"/>
</dbReference>
<dbReference type="InterPro" id="IPR001279">
    <property type="entry name" value="Metallo-B-lactamas"/>
</dbReference>
<evidence type="ECO:0000256" key="13">
    <source>
        <dbReference type="SAM" id="MobiDB-lite"/>
    </source>
</evidence>
<dbReference type="Pfam" id="PF07521">
    <property type="entry name" value="RMMBL"/>
    <property type="match status" value="1"/>
</dbReference>
<dbReference type="GO" id="GO:0003723">
    <property type="term" value="F:RNA binding"/>
    <property type="evidence" value="ECO:0007669"/>
    <property type="project" value="UniProtKB-UniRule"/>
</dbReference>
<dbReference type="GO" id="GO:0004534">
    <property type="term" value="F:5'-3' RNA exonuclease activity"/>
    <property type="evidence" value="ECO:0007669"/>
    <property type="project" value="UniProtKB-UniRule"/>
</dbReference>
<reference evidence="15 16" key="1">
    <citation type="submission" date="2015-03" db="EMBL/GenBank/DDBJ databases">
        <authorList>
            <person name="Zheng J."/>
            <person name="Ganezle M."/>
        </authorList>
    </citation>
    <scope>NUCLEOTIDE SEQUENCE [LARGE SCALE GENOMIC DNA]</scope>
    <source>
        <strain evidence="15 16">LP38</strain>
    </source>
</reference>
<feature type="region of interest" description="Disordered" evidence="13">
    <location>
        <begin position="554"/>
        <end position="624"/>
    </location>
</feature>
<dbReference type="Proteomes" id="UP000033491">
    <property type="component" value="Unassembled WGS sequence"/>
</dbReference>
<dbReference type="Gene3D" id="3.40.50.10710">
    <property type="entry name" value="Metallo-hydrolase/oxidoreductase"/>
    <property type="match status" value="1"/>
</dbReference>
<comment type="similarity">
    <text evidence="12">Belongs to the metallo-beta-lactamase superfamily. RNA-metabolizing metallo-beta-lactamase-like family. Bacterial RNase J subfamily.</text>
</comment>
<evidence type="ECO:0000256" key="1">
    <source>
        <dbReference type="ARBA" id="ARBA00001947"/>
    </source>
</evidence>
<keyword evidence="8 12" id="KW-0378">Hydrolase</keyword>
<feature type="compositionally biased region" description="Polar residues" evidence="13">
    <location>
        <begin position="562"/>
        <end position="582"/>
    </location>
</feature>
<keyword evidence="9" id="KW-0862">Zinc</keyword>
<evidence type="ECO:0000256" key="5">
    <source>
        <dbReference type="ARBA" id="ARBA00022722"/>
    </source>
</evidence>
<name>A0A0F3RQG4_9LACO</name>
<dbReference type="STRING" id="216463.VC81_10135"/>
<evidence type="ECO:0000256" key="9">
    <source>
        <dbReference type="ARBA" id="ARBA00022833"/>
    </source>
</evidence>
<dbReference type="CDD" id="cd07714">
    <property type="entry name" value="RNaseJ_MBL-fold"/>
    <property type="match status" value="1"/>
</dbReference>
<comment type="subcellular location">
    <subcellularLocation>
        <location evidence="2 12">Cytoplasm</location>
    </subcellularLocation>
</comment>
<dbReference type="InterPro" id="IPR004613">
    <property type="entry name" value="RNase_J"/>
</dbReference>
<evidence type="ECO:0000256" key="3">
    <source>
        <dbReference type="ARBA" id="ARBA00022490"/>
    </source>
</evidence>
<dbReference type="Pfam" id="PF00753">
    <property type="entry name" value="Lactamase_B"/>
    <property type="match status" value="1"/>
</dbReference>
<comment type="caution">
    <text evidence="12">Lacks conserved residue(s) required for the propagation of feature annotation.</text>
</comment>
<dbReference type="InterPro" id="IPR036866">
    <property type="entry name" value="RibonucZ/Hydroxyglut_hydro"/>
</dbReference>
<organism evidence="15 16">
    <name type="scientific">Levilactobacillus spicheri</name>
    <dbReference type="NCBI Taxonomy" id="216463"/>
    <lineage>
        <taxon>Bacteria</taxon>
        <taxon>Bacillati</taxon>
        <taxon>Bacillota</taxon>
        <taxon>Bacilli</taxon>
        <taxon>Lactobacillales</taxon>
        <taxon>Lactobacillaceae</taxon>
        <taxon>Levilactobacillus</taxon>
    </lineage>
</organism>
<gene>
    <name evidence="12" type="primary">rnj</name>
    <name evidence="15" type="ORF">VC81_10135</name>
</gene>
<sequence>MSAKIKIIPFGGVRENGKNMYAVDVNGSIYILDCGLKYPENELLGIDVVIPDWSYLRENKDRIVGVFLTHGHADAIGALPYFLSEFNVPVFGSEMTIALAKINVAAEPNVKNYDDFHVIDEKTEIDFGDVVVSFFATTHSIPESLGIVLKTDEGRIVYTGDFKFDQTAKPGYQTDYARLGAIGQSGVLALLSDSANAENPSMNASEQTLAESIEETFHYRDGRIIVACVASNILRIQQVFDAAVKTGRKVCLTGKDLEKIVNTAMQLGKLSFDDDLLVTPDQLDALAPGETVILQTGKMGEPIKAIQRMANKQEKQLNIQPGDLVYIVTTPSHAMDTTVAQTRDMIYRAGGEVKAISDELNSSGHAYKRDLQLMLNLMKPKYLIPIQGEYRLLNAHAQAALELGMKPENIFILAKGDVLTYANGEMGLGEGIDVSDTMIDGIGVGDIGNIVLRDRKVLADDGIFIAVVTIDRKKKQIVAEPKITSRGFVYVKANKDLMHESAEIICKTVQNNLDNKEFDWGHLKQDVREHLSHYLFEQTHRRPVILPVIMEVNQHHRRSGKSKTATKASQPAQSASKQTHQTKGQKKAPKDANAANQPAHKSRNHRRRRHSSAKHATANTDQQA</sequence>
<evidence type="ECO:0000256" key="7">
    <source>
        <dbReference type="ARBA" id="ARBA00022759"/>
    </source>
</evidence>
<comment type="caution">
    <text evidence="15">The sequence shown here is derived from an EMBL/GenBank/DDBJ whole genome shotgun (WGS) entry which is preliminary data.</text>
</comment>
<evidence type="ECO:0000256" key="6">
    <source>
        <dbReference type="ARBA" id="ARBA00022723"/>
    </source>
</evidence>
<dbReference type="SMART" id="SM00849">
    <property type="entry name" value="Lactamase_B"/>
    <property type="match status" value="1"/>
</dbReference>
<dbReference type="AlphaFoldDB" id="A0A0F3RQG4"/>
<keyword evidence="6" id="KW-0479">Metal-binding</keyword>
<dbReference type="InterPro" id="IPR042173">
    <property type="entry name" value="RNase_J_2"/>
</dbReference>
<comment type="cofactor">
    <cofactor evidence="1">
        <name>Zn(2+)</name>
        <dbReference type="ChEBI" id="CHEBI:29105"/>
    </cofactor>
</comment>
<evidence type="ECO:0000313" key="16">
    <source>
        <dbReference type="Proteomes" id="UP000033491"/>
    </source>
</evidence>
<evidence type="ECO:0000259" key="14">
    <source>
        <dbReference type="SMART" id="SM00849"/>
    </source>
</evidence>
<dbReference type="InterPro" id="IPR030854">
    <property type="entry name" value="RNase_J_bac"/>
</dbReference>
<feature type="domain" description="Metallo-beta-lactamase" evidence="14">
    <location>
        <begin position="17"/>
        <end position="213"/>
    </location>
</feature>
<dbReference type="PANTHER" id="PTHR43694">
    <property type="entry name" value="RIBONUCLEASE J"/>
    <property type="match status" value="1"/>
</dbReference>
<dbReference type="EMBL" id="JZCR01000021">
    <property type="protein sequence ID" value="KJW12241.1"/>
    <property type="molecule type" value="Genomic_DNA"/>
</dbReference>
<dbReference type="InterPro" id="IPR041636">
    <property type="entry name" value="RNase_J_C"/>
</dbReference>
<dbReference type="GO" id="GO:0005737">
    <property type="term" value="C:cytoplasm"/>
    <property type="evidence" value="ECO:0007669"/>
    <property type="project" value="UniProtKB-SubCell"/>
</dbReference>
<evidence type="ECO:0000256" key="4">
    <source>
        <dbReference type="ARBA" id="ARBA00022552"/>
    </source>
</evidence>
<dbReference type="InterPro" id="IPR055132">
    <property type="entry name" value="RNase_J_b_CASP"/>
</dbReference>
<keyword evidence="3 12" id="KW-0963">Cytoplasm</keyword>
<evidence type="ECO:0000256" key="2">
    <source>
        <dbReference type="ARBA" id="ARBA00004496"/>
    </source>
</evidence>
<dbReference type="SUPFAM" id="SSF56281">
    <property type="entry name" value="Metallo-hydrolase/oxidoreductase"/>
    <property type="match status" value="1"/>
</dbReference>
<feature type="compositionally biased region" description="Basic residues" evidence="13">
    <location>
        <begin position="600"/>
        <end position="613"/>
    </location>
</feature>
<dbReference type="EC" id="3.1.-.-" evidence="12"/>
<dbReference type="GO" id="GO:0004521">
    <property type="term" value="F:RNA endonuclease activity"/>
    <property type="evidence" value="ECO:0007669"/>
    <property type="project" value="UniProtKB-UniRule"/>
</dbReference>
<evidence type="ECO:0000256" key="8">
    <source>
        <dbReference type="ARBA" id="ARBA00022801"/>
    </source>
</evidence>
<keyword evidence="10 12" id="KW-0269">Exonuclease</keyword>
<evidence type="ECO:0000256" key="10">
    <source>
        <dbReference type="ARBA" id="ARBA00022839"/>
    </source>
</evidence>
<dbReference type="NCBIfam" id="TIGR00649">
    <property type="entry name" value="MG423"/>
    <property type="match status" value="1"/>
</dbReference>